<dbReference type="RefSeq" id="WP_344031676.1">
    <property type="nucleotide sequence ID" value="NZ_BAAABX010000071.1"/>
</dbReference>
<evidence type="ECO:0000313" key="1">
    <source>
        <dbReference type="EMBL" id="GAA0432900.1"/>
    </source>
</evidence>
<organism evidence="1 2">
    <name type="scientific">Streptomyces luteireticuli</name>
    <dbReference type="NCBI Taxonomy" id="173858"/>
    <lineage>
        <taxon>Bacteria</taxon>
        <taxon>Bacillati</taxon>
        <taxon>Actinomycetota</taxon>
        <taxon>Actinomycetes</taxon>
        <taxon>Kitasatosporales</taxon>
        <taxon>Streptomycetaceae</taxon>
        <taxon>Streptomyces</taxon>
    </lineage>
</organism>
<comment type="caution">
    <text evidence="1">The sequence shown here is derived from an EMBL/GenBank/DDBJ whole genome shotgun (WGS) entry which is preliminary data.</text>
</comment>
<gene>
    <name evidence="1" type="ORF">GCM10010357_63040</name>
</gene>
<evidence type="ECO:0000313" key="2">
    <source>
        <dbReference type="Proteomes" id="UP001500879"/>
    </source>
</evidence>
<protein>
    <submittedName>
        <fullName evidence="1">Uncharacterized protein</fullName>
    </submittedName>
</protein>
<name>A0ABN0Z4J0_9ACTN</name>
<keyword evidence="2" id="KW-1185">Reference proteome</keyword>
<proteinExistence type="predicted"/>
<accession>A0ABN0Z4J0</accession>
<reference evidence="1 2" key="1">
    <citation type="journal article" date="2019" name="Int. J. Syst. Evol. Microbiol.">
        <title>The Global Catalogue of Microorganisms (GCM) 10K type strain sequencing project: providing services to taxonomists for standard genome sequencing and annotation.</title>
        <authorList>
            <consortium name="The Broad Institute Genomics Platform"/>
            <consortium name="The Broad Institute Genome Sequencing Center for Infectious Disease"/>
            <person name="Wu L."/>
            <person name="Ma J."/>
        </authorList>
    </citation>
    <scope>NUCLEOTIDE SEQUENCE [LARGE SCALE GENOMIC DNA]</scope>
    <source>
        <strain evidence="1 2">JCM 4788</strain>
    </source>
</reference>
<dbReference type="EMBL" id="BAAABX010000071">
    <property type="protein sequence ID" value="GAA0432900.1"/>
    <property type="molecule type" value="Genomic_DNA"/>
</dbReference>
<sequence>MSGTDGLHVEPLDRSGGPAAVALRLVDARSGGPAEIDPGRRHPLRISVPSAGAGSAAEPSALRVRLVADVLVRTAELFGGQALLGVAGPSGDNAPSFEARAATLGIRPPAAAGTPDDLAAALGGPPHVHLTGRRDGAARGIVVEVGALLPYDRPGPAGLDARALRLALLNHPHHEPVTLAPEELDWAQGTLTRWRRAMALWARSPSRAMCAETLGRSLDALADGLDTPSVLRALGRAEQDAALPDGSRFETFAHLDRVLALDLARDLGRTAP</sequence>
<dbReference type="Proteomes" id="UP001500879">
    <property type="component" value="Unassembled WGS sequence"/>
</dbReference>